<feature type="compositionally biased region" description="Polar residues" evidence="4">
    <location>
        <begin position="95"/>
        <end position="108"/>
    </location>
</feature>
<feature type="domain" description="Kazal-like" evidence="6">
    <location>
        <begin position="324"/>
        <end position="380"/>
    </location>
</feature>
<feature type="chain" id="PRO_5026992612" description="Kazal-like domain-containing protein" evidence="5">
    <location>
        <begin position="20"/>
        <end position="383"/>
    </location>
</feature>
<dbReference type="Pfam" id="PF07648">
    <property type="entry name" value="Kazal_2"/>
    <property type="match status" value="1"/>
</dbReference>
<feature type="region of interest" description="Disordered" evidence="4">
    <location>
        <begin position="246"/>
        <end position="270"/>
    </location>
</feature>
<organism evidence="7 8">
    <name type="scientific">Mytilus coruscus</name>
    <name type="common">Sea mussel</name>
    <dbReference type="NCBI Taxonomy" id="42192"/>
    <lineage>
        <taxon>Eukaryota</taxon>
        <taxon>Metazoa</taxon>
        <taxon>Spiralia</taxon>
        <taxon>Lophotrochozoa</taxon>
        <taxon>Mollusca</taxon>
        <taxon>Bivalvia</taxon>
        <taxon>Autobranchia</taxon>
        <taxon>Pteriomorphia</taxon>
        <taxon>Mytilida</taxon>
        <taxon>Mytiloidea</taxon>
        <taxon>Mytilidae</taxon>
        <taxon>Mytilinae</taxon>
        <taxon>Mytilus</taxon>
    </lineage>
</organism>
<keyword evidence="2" id="KW-1015">Disulfide bond</keyword>
<dbReference type="PANTHER" id="PTHR13866">
    <property type="entry name" value="SPARC OSTEONECTIN"/>
    <property type="match status" value="1"/>
</dbReference>
<keyword evidence="3" id="KW-0325">Glycoprotein</keyword>
<dbReference type="GO" id="GO:0050840">
    <property type="term" value="F:extracellular matrix binding"/>
    <property type="evidence" value="ECO:0007669"/>
    <property type="project" value="TreeGrafter"/>
</dbReference>
<dbReference type="CDD" id="cd00104">
    <property type="entry name" value="KAZAL_FS"/>
    <property type="match status" value="2"/>
</dbReference>
<keyword evidence="8" id="KW-1185">Reference proteome</keyword>
<evidence type="ECO:0000313" key="8">
    <source>
        <dbReference type="Proteomes" id="UP000507470"/>
    </source>
</evidence>
<dbReference type="Proteomes" id="UP000507470">
    <property type="component" value="Unassembled WGS sequence"/>
</dbReference>
<dbReference type="SUPFAM" id="SSF100895">
    <property type="entry name" value="Kazal-type serine protease inhibitors"/>
    <property type="match status" value="2"/>
</dbReference>
<evidence type="ECO:0000256" key="4">
    <source>
        <dbReference type="SAM" id="MobiDB-lite"/>
    </source>
</evidence>
<dbReference type="SMART" id="SM00280">
    <property type="entry name" value="KAZAL"/>
    <property type="match status" value="2"/>
</dbReference>
<name>A0A6J8EM86_MYTCO</name>
<dbReference type="PANTHER" id="PTHR13866:SF14">
    <property type="entry name" value="BM-40"/>
    <property type="match status" value="1"/>
</dbReference>
<dbReference type="GO" id="GO:0005615">
    <property type="term" value="C:extracellular space"/>
    <property type="evidence" value="ECO:0007669"/>
    <property type="project" value="TreeGrafter"/>
</dbReference>
<sequence>MAHLCKFVIGFIMIHIVAAGQSQEELCATVTKINCHLQYSAEPNEIVCASDGKTYSNRCLYAQAKCHNNDLGIKCKGNCSQCMISFKANTKANSLSTNAPEKLQNSYRKTTRRSRDGVTPRKNAYKLNGRKLQESTNSPLTVEYSTTMSVLNERLHFLTDNNITRTRKHLPGHHVAESTENTDGSQEVQGAIEKPLCKNGVCNSTQSISQSTESTILSIIKTTTKNTIIGTIMTTLDMIVPTTTEKDNISKPTKGGKNKNDFTVSSSTTTPTTKNIASINFKTTQSMLINLLKTSSERSTWSPVTTIDSQITPQATDMQFPTEIDFLLFCTDVDSKVCPKTLDPLCGTDNQFYLNLCTFNKSKCKDKTLMLRDDLSSCRQIKQ</sequence>
<dbReference type="InterPro" id="IPR002350">
    <property type="entry name" value="Kazal_dom"/>
</dbReference>
<evidence type="ECO:0000256" key="1">
    <source>
        <dbReference type="ARBA" id="ARBA00022729"/>
    </source>
</evidence>
<dbReference type="EMBL" id="CACVKT020009374">
    <property type="protein sequence ID" value="CAC5421719.1"/>
    <property type="molecule type" value="Genomic_DNA"/>
</dbReference>
<dbReference type="GO" id="GO:0005518">
    <property type="term" value="F:collagen binding"/>
    <property type="evidence" value="ECO:0007669"/>
    <property type="project" value="TreeGrafter"/>
</dbReference>
<dbReference type="PROSITE" id="PS51465">
    <property type="entry name" value="KAZAL_2"/>
    <property type="match status" value="2"/>
</dbReference>
<keyword evidence="1 5" id="KW-0732">Signal</keyword>
<accession>A0A6J8EM86</accession>
<feature type="domain" description="Kazal-like" evidence="6">
    <location>
        <begin position="21"/>
        <end position="81"/>
    </location>
</feature>
<dbReference type="Pfam" id="PF00050">
    <property type="entry name" value="Kazal_1"/>
    <property type="match status" value="1"/>
</dbReference>
<evidence type="ECO:0000259" key="6">
    <source>
        <dbReference type="PROSITE" id="PS51465"/>
    </source>
</evidence>
<evidence type="ECO:0000256" key="2">
    <source>
        <dbReference type="ARBA" id="ARBA00023157"/>
    </source>
</evidence>
<evidence type="ECO:0000313" key="7">
    <source>
        <dbReference type="EMBL" id="CAC5421719.1"/>
    </source>
</evidence>
<dbReference type="InterPro" id="IPR036058">
    <property type="entry name" value="Kazal_dom_sf"/>
</dbReference>
<dbReference type="AlphaFoldDB" id="A0A6J8EM86"/>
<gene>
    <name evidence="7" type="ORF">MCOR_53811</name>
</gene>
<dbReference type="GO" id="GO:0005509">
    <property type="term" value="F:calcium ion binding"/>
    <property type="evidence" value="ECO:0007669"/>
    <property type="project" value="TreeGrafter"/>
</dbReference>
<feature type="region of interest" description="Disordered" evidence="4">
    <location>
        <begin position="95"/>
        <end position="121"/>
    </location>
</feature>
<evidence type="ECO:0000256" key="3">
    <source>
        <dbReference type="ARBA" id="ARBA00023180"/>
    </source>
</evidence>
<feature type="signal peptide" evidence="5">
    <location>
        <begin position="1"/>
        <end position="19"/>
    </location>
</feature>
<dbReference type="OrthoDB" id="6128467at2759"/>
<evidence type="ECO:0000256" key="5">
    <source>
        <dbReference type="SAM" id="SignalP"/>
    </source>
</evidence>
<proteinExistence type="predicted"/>
<protein>
    <recommendedName>
        <fullName evidence="6">Kazal-like domain-containing protein</fullName>
    </recommendedName>
</protein>
<dbReference type="Gene3D" id="3.30.60.30">
    <property type="match status" value="2"/>
</dbReference>
<reference evidence="7 8" key="1">
    <citation type="submission" date="2020-06" db="EMBL/GenBank/DDBJ databases">
        <authorList>
            <person name="Li R."/>
            <person name="Bekaert M."/>
        </authorList>
    </citation>
    <scope>NUCLEOTIDE SEQUENCE [LARGE SCALE GENOMIC DNA]</scope>
    <source>
        <strain evidence="8">wild</strain>
    </source>
</reference>